<evidence type="ECO:0000256" key="1">
    <source>
        <dbReference type="SAM" id="MobiDB-lite"/>
    </source>
</evidence>
<dbReference type="PANTHER" id="PTHR33504:SF1">
    <property type="entry name" value="FAMILY WITH SEQUENCE SIMILARITY 90, MEMBER A1B"/>
    <property type="match status" value="1"/>
</dbReference>
<dbReference type="KEGG" id="bbel:109485746"/>
<keyword evidence="2" id="KW-1185">Reference proteome</keyword>
<dbReference type="RefSeq" id="XP_019644979.1">
    <property type="nucleotide sequence ID" value="XM_019789420.1"/>
</dbReference>
<proteinExistence type="predicted"/>
<feature type="region of interest" description="Disordered" evidence="1">
    <location>
        <begin position="289"/>
        <end position="372"/>
    </location>
</feature>
<name>A0A6P5AF75_BRABE</name>
<dbReference type="PANTHER" id="PTHR33504">
    <property type="entry name" value="NADH DEHYDROGENASE (UBIQUINONE) 1 BETA SUBCOMPLEX, 4"/>
    <property type="match status" value="1"/>
</dbReference>
<evidence type="ECO:0000313" key="2">
    <source>
        <dbReference type="Proteomes" id="UP000515135"/>
    </source>
</evidence>
<feature type="compositionally biased region" description="Low complexity" evidence="1">
    <location>
        <begin position="309"/>
        <end position="321"/>
    </location>
</feature>
<evidence type="ECO:0000313" key="3">
    <source>
        <dbReference type="RefSeq" id="XP_019644979.1"/>
    </source>
</evidence>
<accession>A0A6P5AF75</accession>
<feature type="region of interest" description="Disordered" evidence="1">
    <location>
        <begin position="1"/>
        <end position="36"/>
    </location>
</feature>
<dbReference type="OrthoDB" id="10006090at2759"/>
<sequence>MTREMSAKEQNGPEGGSPQNGTVHSISPGPRGSKISIKIPSEHAYQQTETQTDEFLMGPRPGSVAEDEIIKMTATRVIERAWLSYRDRQMFKLLKHAVCAAEHCLSFEILRKVSPMEANLLKDPSFQVRVRFRFAGSDFPPEIVFKVFIHTGGQGVNYVSGKRVIKPATNAAADSCRLMGHRKFYDQMIRDACQHEKDRVTDEIDIITMKDYMQYLSNMDETPAYMGGKENLWRKLSLEALPRQSIMYDIVEYLYHTGTPSSRLQEDLPILMSRPITQEIQLQHIQAISQLRTPPPAPCTTAQSRTRPRPLSSGGRSQRGSKQAKKRAQQMKKLYQQEGKEGLEPVPSGTPLDEVGRDQYLGAPGEDQEDWEQEADKLYEWTQELNFDDLVTTPRYEM</sequence>
<dbReference type="Proteomes" id="UP000515135">
    <property type="component" value="Unplaced"/>
</dbReference>
<dbReference type="AlphaFoldDB" id="A0A6P5AF75"/>
<gene>
    <name evidence="3" type="primary">LOC109485746</name>
</gene>
<organism evidence="2 3">
    <name type="scientific">Branchiostoma belcheri</name>
    <name type="common">Amphioxus</name>
    <dbReference type="NCBI Taxonomy" id="7741"/>
    <lineage>
        <taxon>Eukaryota</taxon>
        <taxon>Metazoa</taxon>
        <taxon>Chordata</taxon>
        <taxon>Cephalochordata</taxon>
        <taxon>Leptocardii</taxon>
        <taxon>Amphioxiformes</taxon>
        <taxon>Branchiostomatidae</taxon>
        <taxon>Branchiostoma</taxon>
    </lineage>
</organism>
<reference evidence="3" key="1">
    <citation type="submission" date="2025-08" db="UniProtKB">
        <authorList>
            <consortium name="RefSeq"/>
        </authorList>
    </citation>
    <scope>IDENTIFICATION</scope>
    <source>
        <tissue evidence="3">Gonad</tissue>
    </source>
</reference>
<protein>
    <submittedName>
        <fullName evidence="3">Uncharacterized protein</fullName>
    </submittedName>
</protein>
<dbReference type="GeneID" id="109485746"/>